<dbReference type="Gene3D" id="3.30.420.10">
    <property type="entry name" value="Ribonuclease H-like superfamily/Ribonuclease H"/>
    <property type="match status" value="1"/>
</dbReference>
<organism evidence="2 3">
    <name type="scientific">Loxostege sticticalis</name>
    <name type="common">Beet webworm moth</name>
    <dbReference type="NCBI Taxonomy" id="481309"/>
    <lineage>
        <taxon>Eukaryota</taxon>
        <taxon>Metazoa</taxon>
        <taxon>Ecdysozoa</taxon>
        <taxon>Arthropoda</taxon>
        <taxon>Hexapoda</taxon>
        <taxon>Insecta</taxon>
        <taxon>Pterygota</taxon>
        <taxon>Neoptera</taxon>
        <taxon>Endopterygota</taxon>
        <taxon>Lepidoptera</taxon>
        <taxon>Glossata</taxon>
        <taxon>Ditrysia</taxon>
        <taxon>Pyraloidea</taxon>
        <taxon>Crambidae</taxon>
        <taxon>Pyraustinae</taxon>
        <taxon>Loxostege</taxon>
    </lineage>
</organism>
<dbReference type="InterPro" id="IPR004875">
    <property type="entry name" value="DDE_SF_endonuclease_dom"/>
</dbReference>
<name>A0ABR3H5G4_LOXSC</name>
<proteinExistence type="predicted"/>
<dbReference type="InterPro" id="IPR050863">
    <property type="entry name" value="CenT-Element_Derived"/>
</dbReference>
<evidence type="ECO:0000313" key="2">
    <source>
        <dbReference type="EMBL" id="KAL0860050.1"/>
    </source>
</evidence>
<feature type="domain" description="DDE-1" evidence="1">
    <location>
        <begin position="124"/>
        <end position="241"/>
    </location>
</feature>
<dbReference type="PANTHER" id="PTHR19303">
    <property type="entry name" value="TRANSPOSON"/>
    <property type="match status" value="1"/>
</dbReference>
<evidence type="ECO:0000259" key="1">
    <source>
        <dbReference type="Pfam" id="PF03184"/>
    </source>
</evidence>
<evidence type="ECO:0000313" key="3">
    <source>
        <dbReference type="Proteomes" id="UP001549920"/>
    </source>
</evidence>
<protein>
    <recommendedName>
        <fullName evidence="1">DDE-1 domain-containing protein</fullName>
    </recommendedName>
</protein>
<gene>
    <name evidence="2" type="ORF">ABMA27_010365</name>
</gene>
<sequence length="271" mass="31022">MKKDDLLLCVQDFLKQNPRPNPFRNNKPGETWFKSFMKRNPNITFRTSEGVTNASSCVSEQDIRKWFSEINQYFVEHGLADMLKDPTRIFNADEMGFNICPKSGKVLAEKGSKNVYQIEKAPAKENITVMFTFSASGHVSYPMIIYPYKRIPDKVTLSVPSEWGIGRSDSGWMTAAVFHDFIVNCFYKGILNKNIQRPVILFLDGHKTHITIEVSELCRSLQIHLIALYPNATRILQPTDTTQNSKPVPYTLLAPNRKQFSRQVGRGNKRL</sequence>
<comment type="caution">
    <text evidence="2">The sequence shown here is derived from an EMBL/GenBank/DDBJ whole genome shotgun (WGS) entry which is preliminary data.</text>
</comment>
<dbReference type="Proteomes" id="UP001549920">
    <property type="component" value="Unassembled WGS sequence"/>
</dbReference>
<accession>A0ABR3H5G4</accession>
<dbReference type="EMBL" id="JBEUOH010000026">
    <property type="protein sequence ID" value="KAL0860050.1"/>
    <property type="molecule type" value="Genomic_DNA"/>
</dbReference>
<dbReference type="InterPro" id="IPR036397">
    <property type="entry name" value="RNaseH_sf"/>
</dbReference>
<reference evidence="2 3" key="1">
    <citation type="submission" date="2024-06" db="EMBL/GenBank/DDBJ databases">
        <title>A chromosome-level genome assembly of beet webworm, Loxostege sticticalis.</title>
        <authorList>
            <person name="Zhang Y."/>
        </authorList>
    </citation>
    <scope>NUCLEOTIDE SEQUENCE [LARGE SCALE GENOMIC DNA]</scope>
    <source>
        <strain evidence="2">AQ026</strain>
        <tissue evidence="2">Whole body</tissue>
    </source>
</reference>
<dbReference type="Pfam" id="PF03184">
    <property type="entry name" value="DDE_1"/>
    <property type="match status" value="1"/>
</dbReference>
<dbReference type="PANTHER" id="PTHR19303:SF74">
    <property type="entry name" value="POGO TRANSPOSABLE ELEMENT WITH KRAB DOMAIN"/>
    <property type="match status" value="1"/>
</dbReference>
<keyword evidence="3" id="KW-1185">Reference proteome</keyword>